<protein>
    <recommendedName>
        <fullName evidence="10">Anamorsin homolog</fullName>
    </recommendedName>
    <alternativeName>
        <fullName evidence="10">Fe-S cluster assembly protein DRE2 homolog</fullName>
    </alternativeName>
</protein>
<evidence type="ECO:0000313" key="14">
    <source>
        <dbReference type="Proteomes" id="UP000007799"/>
    </source>
</evidence>
<feature type="binding site" evidence="10">
    <location>
        <position position="252"/>
    </location>
    <ligand>
        <name>[4Fe-4S] cluster</name>
        <dbReference type="ChEBI" id="CHEBI:49883"/>
    </ligand>
</feature>
<dbReference type="GO" id="GO:0016226">
    <property type="term" value="P:iron-sulfur cluster assembly"/>
    <property type="evidence" value="ECO:0007669"/>
    <property type="project" value="UniProtKB-UniRule"/>
</dbReference>
<feature type="short sequence motif" description="Cx2C motif 2" evidence="10">
    <location>
        <begin position="249"/>
        <end position="252"/>
    </location>
</feature>
<dbReference type="STRING" id="946362.F2UFG4"/>
<dbReference type="Proteomes" id="UP000007799">
    <property type="component" value="Unassembled WGS sequence"/>
</dbReference>
<comment type="similarity">
    <text evidence="2 10">Belongs to the anamorsin family.</text>
</comment>
<feature type="binding site" evidence="10">
    <location>
        <position position="238"/>
    </location>
    <ligand>
        <name>[4Fe-4S] cluster</name>
        <dbReference type="ChEBI" id="CHEBI:49883"/>
    </ligand>
</feature>
<evidence type="ECO:0000256" key="2">
    <source>
        <dbReference type="ARBA" id="ARBA00008169"/>
    </source>
</evidence>
<sequence length="277" mass="28183">MASHVAQGQRVLLVTSAGASQEAVDALAAQLRDVVGADGNVTLQPQDSLSSASLSAASYDVVLCGFPIACTTTYTSEQLSALAKAAIAAGKVHVCENAGRSADDVAAALKFAGFVDVSTTSADVGGVKASCSTPDYAVGSSAQLKLSFGKKAPAPSEQTKAVWTLDGGDDDDLFQDDGEEFLDEVDIAMASTAPERDDCEVTGGSRKACKNCTCGRADAAAEDSAPNDTAAPVAASSCGNCYLGDAFRCATCPYLGMPAFKPGEQVKLSTRQLKADA</sequence>
<dbReference type="PANTHER" id="PTHR13273:SF14">
    <property type="entry name" value="ANAMORSIN"/>
    <property type="match status" value="1"/>
</dbReference>
<keyword evidence="5 10" id="KW-0001">2Fe-2S</keyword>
<dbReference type="GO" id="GO:0051537">
    <property type="term" value="F:2 iron, 2 sulfur cluster binding"/>
    <property type="evidence" value="ECO:0007669"/>
    <property type="project" value="UniProtKB-UniRule"/>
</dbReference>
<dbReference type="FunCoup" id="F2UFG4">
    <property type="interactions" value="2026"/>
</dbReference>
<feature type="short sequence motif" description="Cx2C motif 1" evidence="10">
    <location>
        <begin position="238"/>
        <end position="241"/>
    </location>
</feature>
<dbReference type="InterPro" id="IPR049011">
    <property type="entry name" value="Anamorsin_N_metazoan"/>
</dbReference>
<evidence type="ECO:0000256" key="5">
    <source>
        <dbReference type="ARBA" id="ARBA00022714"/>
    </source>
</evidence>
<evidence type="ECO:0000256" key="7">
    <source>
        <dbReference type="ARBA" id="ARBA00023004"/>
    </source>
</evidence>
<reference evidence="13" key="1">
    <citation type="submission" date="2009-08" db="EMBL/GenBank/DDBJ databases">
        <title>Annotation of Salpingoeca rosetta.</title>
        <authorList>
            <consortium name="The Broad Institute Genome Sequencing Platform"/>
            <person name="Russ C."/>
            <person name="Cuomo C."/>
            <person name="Burger G."/>
            <person name="Gray M.W."/>
            <person name="Holland P.W.H."/>
            <person name="King N."/>
            <person name="Lang F.B.F."/>
            <person name="Roger A.J."/>
            <person name="Ruiz-Trillo I."/>
            <person name="Young S.K."/>
            <person name="Zeng Q."/>
            <person name="Gargeya S."/>
            <person name="Alvarado L."/>
            <person name="Berlin A."/>
            <person name="Chapman S.B."/>
            <person name="Chen Z."/>
            <person name="Freedman E."/>
            <person name="Gellesch M."/>
            <person name="Goldberg J."/>
            <person name="Griggs A."/>
            <person name="Gujja S."/>
            <person name="Heilman E."/>
            <person name="Heiman D."/>
            <person name="Howarth C."/>
            <person name="Mehta T."/>
            <person name="Neiman D."/>
            <person name="Pearson M."/>
            <person name="Roberts A."/>
            <person name="Saif S."/>
            <person name="Shea T."/>
            <person name="Shenoy N."/>
            <person name="Sisk P."/>
            <person name="Stolte C."/>
            <person name="Sykes S."/>
            <person name="White J."/>
            <person name="Yandava C."/>
            <person name="Haas B."/>
            <person name="Nusbaum C."/>
            <person name="Birren B."/>
        </authorList>
    </citation>
    <scope>NUCLEOTIDE SEQUENCE [LARGE SCALE GENOMIC DNA]</scope>
    <source>
        <strain evidence="13">ATCC 50818</strain>
    </source>
</reference>
<dbReference type="Gene3D" id="3.40.50.150">
    <property type="entry name" value="Vaccinia Virus protein VP39"/>
    <property type="match status" value="1"/>
</dbReference>
<keyword evidence="9 10" id="KW-0496">Mitochondrion</keyword>
<comment type="domain">
    <text evidence="10">The C-terminal domain binds 2 Fe-S clusters but is otherwise mostly in an intrinsically disordered conformation.</text>
</comment>
<comment type="subcellular location">
    <subcellularLocation>
        <location evidence="10">Cytoplasm</location>
    </subcellularLocation>
    <subcellularLocation>
        <location evidence="10">Mitochondrion intermembrane space</location>
    </subcellularLocation>
</comment>
<accession>F2UFG4</accession>
<dbReference type="InterPro" id="IPR007785">
    <property type="entry name" value="Anamorsin"/>
</dbReference>
<keyword evidence="4 10" id="KW-0963">Cytoplasm</keyword>
<dbReference type="GeneID" id="16072548"/>
<evidence type="ECO:0000256" key="10">
    <source>
        <dbReference type="HAMAP-Rule" id="MF_03115"/>
    </source>
</evidence>
<keyword evidence="14" id="KW-1185">Reference proteome</keyword>
<comment type="function">
    <text evidence="10">Component of the cytosolic iron-sulfur (Fe-S) protein assembly (CIA) machinery. Required for the maturation of extramitochondrial Fe-S proteins. Part of an electron transfer chain functioning in an early step of cytosolic Fe-S biogenesis, facilitating the de novo assembly of a [4Fe-4S] cluster on the cytosolic Fe-S scaffold complex. Electrons are transferred from NADPH via a FAD- and FMN-containing diflavin oxidoreductase. Together with the diflavin oxidoreductase, also required for the assembly of the diferric tyrosyl radical cofactor of ribonucleotide reductase (RNR), probably by providing electrons for reduction during radical cofactor maturation in the catalytic small subunit.</text>
</comment>
<gene>
    <name evidence="13" type="ORF">PTSG_06602</name>
</gene>
<proteinExistence type="inferred from homology"/>
<evidence type="ECO:0000256" key="6">
    <source>
        <dbReference type="ARBA" id="ARBA00022723"/>
    </source>
</evidence>
<evidence type="ECO:0000259" key="12">
    <source>
        <dbReference type="Pfam" id="PF20922"/>
    </source>
</evidence>
<dbReference type="EMBL" id="GL832972">
    <property type="protein sequence ID" value="EGD75532.1"/>
    <property type="molecule type" value="Genomic_DNA"/>
</dbReference>
<dbReference type="eggNOG" id="KOG4020">
    <property type="taxonomic scope" value="Eukaryota"/>
</dbReference>
<comment type="cofactor">
    <cofactor evidence="10">
        <name>[2Fe-2S] cluster</name>
        <dbReference type="ChEBI" id="CHEBI:190135"/>
    </cofactor>
</comment>
<dbReference type="Pfam" id="PF05093">
    <property type="entry name" value="CIAPIN1"/>
    <property type="match status" value="1"/>
</dbReference>
<feature type="region of interest" description="Fe-S binding site B" evidence="10">
    <location>
        <begin position="238"/>
        <end position="252"/>
    </location>
</feature>
<dbReference type="PANTHER" id="PTHR13273">
    <property type="entry name" value="ANAMORSIN"/>
    <property type="match status" value="1"/>
</dbReference>
<dbReference type="HAMAP" id="MF_03115">
    <property type="entry name" value="Anamorsin"/>
    <property type="match status" value="1"/>
</dbReference>
<keyword evidence="3 10" id="KW-0004">4Fe-4S</keyword>
<dbReference type="AlphaFoldDB" id="F2UFG4"/>
<feature type="domain" description="Anamorsin N-terminal" evidence="12">
    <location>
        <begin position="8"/>
        <end position="121"/>
    </location>
</feature>
<dbReference type="GO" id="GO:0009055">
    <property type="term" value="F:electron transfer activity"/>
    <property type="evidence" value="ECO:0007669"/>
    <property type="project" value="UniProtKB-UniRule"/>
</dbReference>
<keyword evidence="7 10" id="KW-0408">Iron</keyword>
<feature type="binding site" evidence="10">
    <location>
        <position position="199"/>
    </location>
    <ligand>
        <name>[2Fe-2S] cluster</name>
        <dbReference type="ChEBI" id="CHEBI:190135"/>
    </ligand>
</feature>
<feature type="domain" description="Anamorsin C-terminal" evidence="11">
    <location>
        <begin position="223"/>
        <end position="268"/>
    </location>
</feature>
<organism evidence="14">
    <name type="scientific">Salpingoeca rosetta (strain ATCC 50818 / BSB-021)</name>
    <dbReference type="NCBI Taxonomy" id="946362"/>
    <lineage>
        <taxon>Eukaryota</taxon>
        <taxon>Choanoflagellata</taxon>
        <taxon>Craspedida</taxon>
        <taxon>Salpingoecidae</taxon>
        <taxon>Salpingoeca</taxon>
    </lineage>
</organism>
<keyword evidence="6 10" id="KW-0479">Metal-binding</keyword>
<feature type="binding site" evidence="10">
    <location>
        <position position="209"/>
    </location>
    <ligand>
        <name>[2Fe-2S] cluster</name>
        <dbReference type="ChEBI" id="CHEBI:190135"/>
    </ligand>
</feature>
<dbReference type="OMA" id="GFINCRE"/>
<feature type="binding site" evidence="10">
    <location>
        <position position="214"/>
    </location>
    <ligand>
        <name>[2Fe-2S] cluster</name>
        <dbReference type="ChEBI" id="CHEBI:190135"/>
    </ligand>
</feature>
<feature type="binding site" evidence="10">
    <location>
        <position position="241"/>
    </location>
    <ligand>
        <name>[4Fe-4S] cluster</name>
        <dbReference type="ChEBI" id="CHEBI:49883"/>
    </ligand>
</feature>
<dbReference type="InterPro" id="IPR046408">
    <property type="entry name" value="CIAPIN1"/>
</dbReference>
<dbReference type="GO" id="GO:0051539">
    <property type="term" value="F:4 iron, 4 sulfur cluster binding"/>
    <property type="evidence" value="ECO:0007669"/>
    <property type="project" value="UniProtKB-KW"/>
</dbReference>
<comment type="caution">
    <text evidence="10">Lacks conserved residue(s) required for the propagation of feature annotation.</text>
</comment>
<comment type="cofactor">
    <cofactor evidence="1 10">
        <name>[4Fe-4S] cluster</name>
        <dbReference type="ChEBI" id="CHEBI:49883"/>
    </cofactor>
</comment>
<dbReference type="KEGG" id="sre:PTSG_06602"/>
<dbReference type="InParanoid" id="F2UFG4"/>
<evidence type="ECO:0000256" key="1">
    <source>
        <dbReference type="ARBA" id="ARBA00001966"/>
    </source>
</evidence>
<dbReference type="GO" id="GO:0046872">
    <property type="term" value="F:metal ion binding"/>
    <property type="evidence" value="ECO:0007669"/>
    <property type="project" value="UniProtKB-KW"/>
</dbReference>
<dbReference type="OrthoDB" id="311633at2759"/>
<keyword evidence="8 10" id="KW-0411">Iron-sulfur</keyword>
<comment type="subunit">
    <text evidence="10">Monomer.</text>
</comment>
<feature type="binding site" evidence="10">
    <location>
        <position position="249"/>
    </location>
    <ligand>
        <name>[4Fe-4S] cluster</name>
        <dbReference type="ChEBI" id="CHEBI:49883"/>
    </ligand>
</feature>
<feature type="binding site" evidence="10">
    <location>
        <position position="212"/>
    </location>
    <ligand>
        <name>[2Fe-2S] cluster</name>
        <dbReference type="ChEBI" id="CHEBI:190135"/>
    </ligand>
</feature>
<dbReference type="RefSeq" id="XP_004991989.1">
    <property type="nucleotide sequence ID" value="XM_004991932.1"/>
</dbReference>
<dbReference type="GO" id="GO:0005758">
    <property type="term" value="C:mitochondrial intermembrane space"/>
    <property type="evidence" value="ECO:0007669"/>
    <property type="project" value="UniProtKB-SubCell"/>
</dbReference>
<comment type="domain">
    <text evidence="10">The twin Cx2C motifs are involved in the recognition by the mitochondrial MIA40-ERV1 disulfide relay system. The formation of 2 disulfide bonds in the Cx2C motifs through dithiol/disulfide exchange reactions effectively traps the protein in the mitochondrial intermembrane space.</text>
</comment>
<evidence type="ECO:0000313" key="13">
    <source>
        <dbReference type="EMBL" id="EGD75532.1"/>
    </source>
</evidence>
<evidence type="ECO:0000259" key="11">
    <source>
        <dbReference type="Pfam" id="PF05093"/>
    </source>
</evidence>
<name>F2UFG4_SALR5</name>
<evidence type="ECO:0000256" key="4">
    <source>
        <dbReference type="ARBA" id="ARBA00022490"/>
    </source>
</evidence>
<evidence type="ECO:0000256" key="3">
    <source>
        <dbReference type="ARBA" id="ARBA00022485"/>
    </source>
</evidence>
<evidence type="ECO:0000256" key="9">
    <source>
        <dbReference type="ARBA" id="ARBA00023128"/>
    </source>
</evidence>
<dbReference type="Pfam" id="PF20922">
    <property type="entry name" value="Anamorsin_N"/>
    <property type="match status" value="1"/>
</dbReference>
<dbReference type="InterPro" id="IPR029063">
    <property type="entry name" value="SAM-dependent_MTases_sf"/>
</dbReference>
<comment type="domain">
    <text evidence="10">The N-terminal domain has structural similarity with S-adenosyl-L-methionine-dependent methyltransferases, but does not bind S-adenosyl-L-methionine. It is required for correct assembly of the 2 Fe-S clusters.</text>
</comment>
<evidence type="ECO:0000256" key="8">
    <source>
        <dbReference type="ARBA" id="ARBA00023014"/>
    </source>
</evidence>